<dbReference type="SUPFAM" id="SSF53335">
    <property type="entry name" value="S-adenosyl-L-methionine-dependent methyltransferases"/>
    <property type="match status" value="1"/>
</dbReference>
<organism evidence="3 4">
    <name type="scientific">Knoellia locipacati</name>
    <dbReference type="NCBI Taxonomy" id="882824"/>
    <lineage>
        <taxon>Bacteria</taxon>
        <taxon>Bacillati</taxon>
        <taxon>Actinomycetota</taxon>
        <taxon>Actinomycetes</taxon>
        <taxon>Micrococcales</taxon>
        <taxon>Intrasporangiaceae</taxon>
        <taxon>Knoellia</taxon>
    </lineage>
</organism>
<dbReference type="Pfam" id="PF08484">
    <property type="entry name" value="Methyltransf_14"/>
    <property type="match status" value="1"/>
</dbReference>
<gene>
    <name evidence="3" type="ORF">KLO01_28730</name>
</gene>
<dbReference type="Gene3D" id="3.40.50.720">
    <property type="entry name" value="NAD(P)-binding Rossmann-like Domain"/>
    <property type="match status" value="1"/>
</dbReference>
<dbReference type="AlphaFoldDB" id="A0A512T3N4"/>
<feature type="domain" description="C-methyltransferase" evidence="2">
    <location>
        <begin position="195"/>
        <end position="344"/>
    </location>
</feature>
<reference evidence="3 4" key="1">
    <citation type="submission" date="2019-07" db="EMBL/GenBank/DDBJ databases">
        <title>Whole genome shotgun sequence of Knoellia locipacati NBRC 109775.</title>
        <authorList>
            <person name="Hosoyama A."/>
            <person name="Uohara A."/>
            <person name="Ohji S."/>
            <person name="Ichikawa N."/>
        </authorList>
    </citation>
    <scope>NUCLEOTIDE SEQUENCE [LARGE SCALE GENOMIC DNA]</scope>
    <source>
        <strain evidence="3 4">NBRC 109775</strain>
    </source>
</reference>
<comment type="caution">
    <text evidence="3">The sequence shown here is derived from an EMBL/GenBank/DDBJ whole genome shotgun (WGS) entry which is preliminary data.</text>
</comment>
<keyword evidence="3" id="KW-0808">Transferase</keyword>
<proteinExistence type="predicted"/>
<dbReference type="Proteomes" id="UP000321793">
    <property type="component" value="Unassembled WGS sequence"/>
</dbReference>
<protein>
    <submittedName>
        <fullName evidence="3">Transferase</fullName>
    </submittedName>
</protein>
<dbReference type="InterPro" id="IPR029063">
    <property type="entry name" value="SAM-dependent_MTases_sf"/>
</dbReference>
<dbReference type="Gene3D" id="3.40.50.150">
    <property type="entry name" value="Vaccinia Virus protein VP39"/>
    <property type="match status" value="1"/>
</dbReference>
<dbReference type="Gene3D" id="6.20.50.110">
    <property type="entry name" value="Methyltransferase, zinc-binding domain"/>
    <property type="match status" value="1"/>
</dbReference>
<evidence type="ECO:0000259" key="2">
    <source>
        <dbReference type="Pfam" id="PF08484"/>
    </source>
</evidence>
<dbReference type="EMBL" id="BKBA01000011">
    <property type="protein sequence ID" value="GEQ14826.1"/>
    <property type="molecule type" value="Genomic_DNA"/>
</dbReference>
<evidence type="ECO:0000313" key="3">
    <source>
        <dbReference type="EMBL" id="GEQ14826.1"/>
    </source>
</evidence>
<dbReference type="GO" id="GO:0016740">
    <property type="term" value="F:transferase activity"/>
    <property type="evidence" value="ECO:0007669"/>
    <property type="project" value="UniProtKB-KW"/>
</dbReference>
<accession>A0A512T3N4</accession>
<dbReference type="InterPro" id="IPR038576">
    <property type="entry name" value="Methyltransf_Zn-bd_dom_put_sf"/>
</dbReference>
<dbReference type="InterPro" id="IPR013691">
    <property type="entry name" value="MeTrfase_14"/>
</dbReference>
<sequence length="382" mass="40446">MDLGLVPPSDAFPDADDPGPDPASGLRLVVCSACLLLQLGPTAPSAPETPIAVDSQTALDHARASVARLVEDEGIAPGARFAAYDSGHGCSWAPFLQEAGLEEADATGAGDVDVLVDVHHLMHDEDLDAVVGRHAARLAPGGVLVAEVFHGRPLVTRTLVDTIRHGHFTYLTLLAAEPLLARHGLVVTRAQEVPSYGGSLLLTARRASEDPVVDPGVAEVREGERRDGLADVAALQGFGTRGRVVARAFREHLEDLRDRGRTVAGYGAPSKAPVLLALARVDRDLLPFTCDLSPAKTGRRIAGTSVPIRSVDDLLAARPSDVVLLTWDLVDEVSAQLAARSAGTGWAPRIYVPLPEPREVSLPTWPGDRNALRQNAPHEQAP</sequence>
<name>A0A512T3N4_9MICO</name>
<feature type="region of interest" description="Disordered" evidence="1">
    <location>
        <begin position="362"/>
        <end position="382"/>
    </location>
</feature>
<feature type="region of interest" description="Disordered" evidence="1">
    <location>
        <begin position="1"/>
        <end position="20"/>
    </location>
</feature>
<evidence type="ECO:0000313" key="4">
    <source>
        <dbReference type="Proteomes" id="UP000321793"/>
    </source>
</evidence>
<keyword evidence="4" id="KW-1185">Reference proteome</keyword>
<evidence type="ECO:0000256" key="1">
    <source>
        <dbReference type="SAM" id="MobiDB-lite"/>
    </source>
</evidence>